<evidence type="ECO:0000256" key="2">
    <source>
        <dbReference type="ARBA" id="ARBA00022908"/>
    </source>
</evidence>
<dbReference type="CDD" id="cd01189">
    <property type="entry name" value="INT_ICEBs1_C_like"/>
    <property type="match status" value="1"/>
</dbReference>
<keyword evidence="2" id="KW-0229">DNA integration</keyword>
<evidence type="ECO:0000256" key="3">
    <source>
        <dbReference type="ARBA" id="ARBA00023125"/>
    </source>
</evidence>
<keyword evidence="9" id="KW-1185">Reference proteome</keyword>
<dbReference type="SUPFAM" id="SSF56349">
    <property type="entry name" value="DNA breaking-rejoining enzymes"/>
    <property type="match status" value="1"/>
</dbReference>
<dbReference type="InterPro" id="IPR050090">
    <property type="entry name" value="Tyrosine_recombinase_XerCD"/>
</dbReference>
<organism evidence="8 9">
    <name type="scientific">Paenibacillus agricola</name>
    <dbReference type="NCBI Taxonomy" id="2716264"/>
    <lineage>
        <taxon>Bacteria</taxon>
        <taxon>Bacillati</taxon>
        <taxon>Bacillota</taxon>
        <taxon>Bacilli</taxon>
        <taxon>Bacillales</taxon>
        <taxon>Paenibacillaceae</taxon>
        <taxon>Paenibacillus</taxon>
    </lineage>
</organism>
<dbReference type="RefSeq" id="WP_166153808.1">
    <property type="nucleotide sequence ID" value="NZ_JAAOIW010000012.1"/>
</dbReference>
<protein>
    <submittedName>
        <fullName evidence="8">Site-specific integrase</fullName>
    </submittedName>
</protein>
<dbReference type="PROSITE" id="PS51900">
    <property type="entry name" value="CB"/>
    <property type="match status" value="1"/>
</dbReference>
<comment type="caution">
    <text evidence="8">The sequence shown here is derived from an EMBL/GenBank/DDBJ whole genome shotgun (WGS) entry which is preliminary data.</text>
</comment>
<dbReference type="Pfam" id="PF14657">
    <property type="entry name" value="Arm-DNA-bind_4"/>
    <property type="match status" value="1"/>
</dbReference>
<evidence type="ECO:0000313" key="8">
    <source>
        <dbReference type="EMBL" id="NHN33501.1"/>
    </source>
</evidence>
<dbReference type="EMBL" id="JAAOIW010000012">
    <property type="protein sequence ID" value="NHN33501.1"/>
    <property type="molecule type" value="Genomic_DNA"/>
</dbReference>
<accession>A0ABX0JCJ5</accession>
<name>A0ABX0JCJ5_9BACL</name>
<dbReference type="InterPro" id="IPR028259">
    <property type="entry name" value="AP2-like_int_N"/>
</dbReference>
<evidence type="ECO:0000259" key="7">
    <source>
        <dbReference type="PROSITE" id="PS51900"/>
    </source>
</evidence>
<evidence type="ECO:0000256" key="1">
    <source>
        <dbReference type="ARBA" id="ARBA00008857"/>
    </source>
</evidence>
<proteinExistence type="inferred from homology"/>
<evidence type="ECO:0000256" key="5">
    <source>
        <dbReference type="PROSITE-ProRule" id="PRU01248"/>
    </source>
</evidence>
<dbReference type="Pfam" id="PF00589">
    <property type="entry name" value="Phage_integrase"/>
    <property type="match status" value="1"/>
</dbReference>
<dbReference type="PROSITE" id="PS51898">
    <property type="entry name" value="TYR_RECOMBINASE"/>
    <property type="match status" value="1"/>
</dbReference>
<dbReference type="PANTHER" id="PTHR30349:SF64">
    <property type="entry name" value="PROPHAGE INTEGRASE INTD-RELATED"/>
    <property type="match status" value="1"/>
</dbReference>
<dbReference type="Proteomes" id="UP001165962">
    <property type="component" value="Unassembled WGS sequence"/>
</dbReference>
<dbReference type="Pfam" id="PF14659">
    <property type="entry name" value="Phage_int_SAM_3"/>
    <property type="match status" value="1"/>
</dbReference>
<comment type="similarity">
    <text evidence="1">Belongs to the 'phage' integrase family.</text>
</comment>
<feature type="domain" description="Tyr recombinase" evidence="6">
    <location>
        <begin position="180"/>
        <end position="368"/>
    </location>
</feature>
<evidence type="ECO:0000256" key="4">
    <source>
        <dbReference type="ARBA" id="ARBA00023172"/>
    </source>
</evidence>
<feature type="domain" description="Core-binding (CB)" evidence="7">
    <location>
        <begin position="76"/>
        <end position="159"/>
    </location>
</feature>
<dbReference type="InterPro" id="IPR004107">
    <property type="entry name" value="Integrase_SAM-like_N"/>
</dbReference>
<gene>
    <name evidence="8" type="ORF">G9U52_27170</name>
</gene>
<dbReference type="Gene3D" id="1.10.150.130">
    <property type="match status" value="1"/>
</dbReference>
<keyword evidence="4" id="KW-0233">DNA recombination</keyword>
<dbReference type="Gene3D" id="1.10.443.10">
    <property type="entry name" value="Intergrase catalytic core"/>
    <property type="match status" value="1"/>
</dbReference>
<sequence>MQGYFRQRGCKCDKQKRCTCGATWSFTLDLGKDPITNKRKQGGDSGFKTKKEAEKACAEMITEFERGNLSSASSKITLAKFMAEFLENTIKNEVGKNTYMTQRGQVNNHIIPQLGHIKLQKLTPMDIQKFYSNLMGEGISPGTIQNIGNILGKTLRAAQEWGYVTKNVASVVKRPSYRPSASKPWNQEEMDTFLDKTRNSRFHAAYVIALTTGMRIGEICALNWDDVDLKSGIIQVNKTVVYADKVLFIKDSTKNGLSRNINIPNFVVGYLKKYKLEQKPNSLNLVVPGVKNEIVYNSAFRKTFKGDIIAAGVPEIKPHDMRHAHATTLLQSGENIKVVQERLGHTNVTTTLSTYSHVMPNMQKTLADNLEKSFNVKL</sequence>
<dbReference type="PANTHER" id="PTHR30349">
    <property type="entry name" value="PHAGE INTEGRASE-RELATED"/>
    <property type="match status" value="1"/>
</dbReference>
<dbReference type="InterPro" id="IPR002104">
    <property type="entry name" value="Integrase_catalytic"/>
</dbReference>
<evidence type="ECO:0000313" key="9">
    <source>
        <dbReference type="Proteomes" id="UP001165962"/>
    </source>
</evidence>
<reference evidence="8" key="1">
    <citation type="submission" date="2020-03" db="EMBL/GenBank/DDBJ databases">
        <title>Draft sequencing of Paenibacilllus sp. S3N08.</title>
        <authorList>
            <person name="Kim D.-U."/>
        </authorList>
    </citation>
    <scope>NUCLEOTIDE SEQUENCE</scope>
    <source>
        <strain evidence="8">S3N08</strain>
    </source>
</reference>
<keyword evidence="3 5" id="KW-0238">DNA-binding</keyword>
<dbReference type="InterPro" id="IPR044068">
    <property type="entry name" value="CB"/>
</dbReference>
<evidence type="ECO:0000259" key="6">
    <source>
        <dbReference type="PROSITE" id="PS51898"/>
    </source>
</evidence>
<dbReference type="InterPro" id="IPR013762">
    <property type="entry name" value="Integrase-like_cat_sf"/>
</dbReference>
<dbReference type="InterPro" id="IPR010998">
    <property type="entry name" value="Integrase_recombinase_N"/>
</dbReference>
<dbReference type="InterPro" id="IPR011010">
    <property type="entry name" value="DNA_brk_join_enz"/>
</dbReference>